<reference evidence="2 3" key="1">
    <citation type="submission" date="2014-04" db="EMBL/GenBank/DDBJ databases">
        <authorList>
            <consortium name="DOE Joint Genome Institute"/>
            <person name="Kuo A."/>
            <person name="Tarkka M."/>
            <person name="Buscot F."/>
            <person name="Kohler A."/>
            <person name="Nagy L.G."/>
            <person name="Floudas D."/>
            <person name="Copeland A."/>
            <person name="Barry K.W."/>
            <person name="Cichocki N."/>
            <person name="Veneault-Fourrey C."/>
            <person name="LaButti K."/>
            <person name="Lindquist E.A."/>
            <person name="Lipzen A."/>
            <person name="Lundell T."/>
            <person name="Morin E."/>
            <person name="Murat C."/>
            <person name="Sun H."/>
            <person name="Tunlid A."/>
            <person name="Henrissat B."/>
            <person name="Grigoriev I.V."/>
            <person name="Hibbett D.S."/>
            <person name="Martin F."/>
            <person name="Nordberg H.P."/>
            <person name="Cantor M.N."/>
            <person name="Hua S.X."/>
        </authorList>
    </citation>
    <scope>NUCLEOTIDE SEQUENCE [LARGE SCALE GENOMIC DNA]</scope>
    <source>
        <strain evidence="2 3">F 1598</strain>
    </source>
</reference>
<name>A0A0C3EPM8_PILCF</name>
<reference evidence="3" key="2">
    <citation type="submission" date="2015-01" db="EMBL/GenBank/DDBJ databases">
        <title>Evolutionary Origins and Diversification of the Mycorrhizal Mutualists.</title>
        <authorList>
            <consortium name="DOE Joint Genome Institute"/>
            <consortium name="Mycorrhizal Genomics Consortium"/>
            <person name="Kohler A."/>
            <person name="Kuo A."/>
            <person name="Nagy L.G."/>
            <person name="Floudas D."/>
            <person name="Copeland A."/>
            <person name="Barry K.W."/>
            <person name="Cichocki N."/>
            <person name="Veneault-Fourrey C."/>
            <person name="LaButti K."/>
            <person name="Lindquist E.A."/>
            <person name="Lipzen A."/>
            <person name="Lundell T."/>
            <person name="Morin E."/>
            <person name="Murat C."/>
            <person name="Riley R."/>
            <person name="Ohm R."/>
            <person name="Sun H."/>
            <person name="Tunlid A."/>
            <person name="Henrissat B."/>
            <person name="Grigoriev I.V."/>
            <person name="Hibbett D.S."/>
            <person name="Martin F."/>
        </authorList>
    </citation>
    <scope>NUCLEOTIDE SEQUENCE [LARGE SCALE GENOMIC DNA]</scope>
    <source>
        <strain evidence="3">F 1598</strain>
    </source>
</reference>
<gene>
    <name evidence="2" type="ORF">PILCRDRAFT_14315</name>
</gene>
<dbReference type="Proteomes" id="UP000054166">
    <property type="component" value="Unassembled WGS sequence"/>
</dbReference>
<proteinExistence type="predicted"/>
<dbReference type="EMBL" id="KN833059">
    <property type="protein sequence ID" value="KIM74530.1"/>
    <property type="molecule type" value="Genomic_DNA"/>
</dbReference>
<protein>
    <submittedName>
        <fullName evidence="2">Uncharacterized protein</fullName>
    </submittedName>
</protein>
<organism evidence="2 3">
    <name type="scientific">Piloderma croceum (strain F 1598)</name>
    <dbReference type="NCBI Taxonomy" id="765440"/>
    <lineage>
        <taxon>Eukaryota</taxon>
        <taxon>Fungi</taxon>
        <taxon>Dikarya</taxon>
        <taxon>Basidiomycota</taxon>
        <taxon>Agaricomycotina</taxon>
        <taxon>Agaricomycetes</taxon>
        <taxon>Agaricomycetidae</taxon>
        <taxon>Atheliales</taxon>
        <taxon>Atheliaceae</taxon>
        <taxon>Piloderma</taxon>
    </lineage>
</organism>
<evidence type="ECO:0000313" key="2">
    <source>
        <dbReference type="EMBL" id="KIM74530.1"/>
    </source>
</evidence>
<dbReference type="AlphaFoldDB" id="A0A0C3EPM8"/>
<accession>A0A0C3EPM8</accession>
<dbReference type="InParanoid" id="A0A0C3EPM8"/>
<evidence type="ECO:0000256" key="1">
    <source>
        <dbReference type="SAM" id="Coils"/>
    </source>
</evidence>
<dbReference type="HOGENOM" id="CLU_1482556_0_0_1"/>
<evidence type="ECO:0000313" key="3">
    <source>
        <dbReference type="Proteomes" id="UP000054166"/>
    </source>
</evidence>
<sequence length="182" mass="21429">MSAPQLATVLEVAHNIAPNYTLKKHQCYWFALIVFLIARKQTKGTESNECIKTWGKLWWMAPTHSADDDENVVQDEYDKAWAEFRSAEDERQRDPKEARRLAEERAVMLEKQAEVERKRADEASKWEYIAKKNEETARRMANEAKKMEEIAKANEGEERRKWIMLEAEIHEMRLKFEALGNT</sequence>
<keyword evidence="3" id="KW-1185">Reference proteome</keyword>
<keyword evidence="1" id="KW-0175">Coiled coil</keyword>
<feature type="coiled-coil region" evidence="1">
    <location>
        <begin position="98"/>
        <end position="160"/>
    </location>
</feature>